<dbReference type="AlphaFoldDB" id="A0A177AZJ1"/>
<sequence>MSTKHIVLSKKIYGDDNIIKDYDRNTIFASKIIRKFLKFTFKVYQAIEIDSTNKIYIVCLNDLYLYDAKLDELKIFITNILEYDSNFLVIILSDNTKIFVSQNRQIINTKSNENLE</sequence>
<dbReference type="EMBL" id="LWCA01000826">
    <property type="protein sequence ID" value="OAF66801.1"/>
    <property type="molecule type" value="Genomic_DNA"/>
</dbReference>
<evidence type="ECO:0000313" key="2">
    <source>
        <dbReference type="Proteomes" id="UP000078046"/>
    </source>
</evidence>
<comment type="caution">
    <text evidence="1">The sequence shown here is derived from an EMBL/GenBank/DDBJ whole genome shotgun (WGS) entry which is preliminary data.</text>
</comment>
<evidence type="ECO:0000313" key="1">
    <source>
        <dbReference type="EMBL" id="OAF66801.1"/>
    </source>
</evidence>
<keyword evidence="2" id="KW-1185">Reference proteome</keyword>
<protein>
    <submittedName>
        <fullName evidence="1">Uncharacterized protein</fullName>
    </submittedName>
</protein>
<proteinExistence type="predicted"/>
<name>A0A177AZJ1_9BILA</name>
<reference evidence="1 2" key="1">
    <citation type="submission" date="2016-04" db="EMBL/GenBank/DDBJ databases">
        <title>The genome of Intoshia linei affirms orthonectids as highly simplified spiralians.</title>
        <authorList>
            <person name="Mikhailov K.V."/>
            <person name="Slusarev G.S."/>
            <person name="Nikitin M.A."/>
            <person name="Logacheva M.D."/>
            <person name="Penin A."/>
            <person name="Aleoshin V."/>
            <person name="Panchin Y.V."/>
        </authorList>
    </citation>
    <scope>NUCLEOTIDE SEQUENCE [LARGE SCALE GENOMIC DNA]</scope>
    <source>
        <strain evidence="1">Intl2013</strain>
        <tissue evidence="1">Whole animal</tissue>
    </source>
</reference>
<organism evidence="1 2">
    <name type="scientific">Intoshia linei</name>
    <dbReference type="NCBI Taxonomy" id="1819745"/>
    <lineage>
        <taxon>Eukaryota</taxon>
        <taxon>Metazoa</taxon>
        <taxon>Spiralia</taxon>
        <taxon>Lophotrochozoa</taxon>
        <taxon>Mesozoa</taxon>
        <taxon>Orthonectida</taxon>
        <taxon>Rhopaluridae</taxon>
        <taxon>Intoshia</taxon>
    </lineage>
</organism>
<dbReference type="Proteomes" id="UP000078046">
    <property type="component" value="Unassembled WGS sequence"/>
</dbReference>
<accession>A0A177AZJ1</accession>
<gene>
    <name evidence="1" type="ORF">A3Q56_05358</name>
</gene>